<evidence type="ECO:0008006" key="5">
    <source>
        <dbReference type="Google" id="ProtNLM"/>
    </source>
</evidence>
<gene>
    <name evidence="3" type="ORF">ONZ51_g10093</name>
</gene>
<keyword evidence="2" id="KW-0808">Transferase</keyword>
<proteinExistence type="inferred from homology"/>
<organism evidence="3 4">
    <name type="scientific">Trametes cubensis</name>
    <dbReference type="NCBI Taxonomy" id="1111947"/>
    <lineage>
        <taxon>Eukaryota</taxon>
        <taxon>Fungi</taxon>
        <taxon>Dikarya</taxon>
        <taxon>Basidiomycota</taxon>
        <taxon>Agaricomycotina</taxon>
        <taxon>Agaricomycetes</taxon>
        <taxon>Polyporales</taxon>
        <taxon>Polyporaceae</taxon>
        <taxon>Trametes</taxon>
    </lineage>
</organism>
<dbReference type="PANTHER" id="PTHR48047">
    <property type="entry name" value="GLYCOSYLTRANSFERASE"/>
    <property type="match status" value="1"/>
</dbReference>
<comment type="similarity">
    <text evidence="1">Belongs to the UDP-glycosyltransferase family.</text>
</comment>
<evidence type="ECO:0000313" key="3">
    <source>
        <dbReference type="EMBL" id="KAJ8463683.1"/>
    </source>
</evidence>
<dbReference type="SUPFAM" id="SSF53756">
    <property type="entry name" value="UDP-Glycosyltransferase/glycogen phosphorylase"/>
    <property type="match status" value="1"/>
</dbReference>
<comment type="caution">
    <text evidence="3">The sequence shown here is derived from an EMBL/GenBank/DDBJ whole genome shotgun (WGS) entry which is preliminary data.</text>
</comment>
<reference evidence="3" key="1">
    <citation type="submission" date="2022-11" db="EMBL/GenBank/DDBJ databases">
        <title>Genome Sequence of Cubamyces cubensis.</title>
        <authorList>
            <person name="Buettner E."/>
        </authorList>
    </citation>
    <scope>NUCLEOTIDE SEQUENCE</scope>
    <source>
        <strain evidence="3">MPL-01</strain>
    </source>
</reference>
<dbReference type="InterPro" id="IPR002213">
    <property type="entry name" value="UDP_glucos_trans"/>
</dbReference>
<dbReference type="Proteomes" id="UP001215151">
    <property type="component" value="Unassembled WGS sequence"/>
</dbReference>
<keyword evidence="4" id="KW-1185">Reference proteome</keyword>
<dbReference type="EMBL" id="JAPEVG010000378">
    <property type="protein sequence ID" value="KAJ8463683.1"/>
    <property type="molecule type" value="Genomic_DNA"/>
</dbReference>
<name>A0AAD7TK54_9APHY</name>
<evidence type="ECO:0000256" key="1">
    <source>
        <dbReference type="ARBA" id="ARBA00009995"/>
    </source>
</evidence>
<accession>A0AAD7TK54</accession>
<dbReference type="CDD" id="cd03784">
    <property type="entry name" value="GT1_Gtf-like"/>
    <property type="match status" value="1"/>
</dbReference>
<sequence length="511" mass="56601">MSTSTQKHVVAFPFQAWGHCRPLITLAARFVKLRPVYVTFLTTSMVYDKVQAELARNFEPGEEESAGRVRVISIDEGQFLTSESIDASFKTTWAKLIASEELTCAKTGTTYSALVKPQAIIVDFFGVATVAAVRELSAHTVKIYSWHPGSTFATFYLFGPEKFGGKGDVATKAEIEAKRSGRPYEEVVKEMLFTPKGQIVKVPGLPPMYDYEYYPQDFPIPEQVAIPIFPRVFETVMSCDGVLLFTPESYEPEAVAAARAWTAETGRTTYLCGPLLPTGSQAAANEKKQSKETGEIEEFLETTLKTSGEKSLLYISFGSVFWPVKTPEKLWAFLDVVMERNIPFILSHASPFASIPDEVKEKVKLYGKGLLSPWTPQQTILEHPATGWFLAHGGHNGVTEAISIGVPMIFWPFGGDQSLNTVHMTDNLNVAYELIEVRTGHGLHEICRNGRKPIGTVEAVKDEARDILAKAFGEDGAQKRERLKALTSALKHEWEEGGSSLRDVTAFLDQL</sequence>
<dbReference type="AlphaFoldDB" id="A0AAD7TK54"/>
<protein>
    <recommendedName>
        <fullName evidence="5">UDP-Glycosyltransferase/glycogen phosphorylase</fullName>
    </recommendedName>
</protein>
<dbReference type="Pfam" id="PF00201">
    <property type="entry name" value="UDPGT"/>
    <property type="match status" value="1"/>
</dbReference>
<dbReference type="Gene3D" id="3.40.50.2000">
    <property type="entry name" value="Glycogen Phosphorylase B"/>
    <property type="match status" value="2"/>
</dbReference>
<dbReference type="GO" id="GO:0035251">
    <property type="term" value="F:UDP-glucosyltransferase activity"/>
    <property type="evidence" value="ECO:0007669"/>
    <property type="project" value="TreeGrafter"/>
</dbReference>
<evidence type="ECO:0000313" key="4">
    <source>
        <dbReference type="Proteomes" id="UP001215151"/>
    </source>
</evidence>
<evidence type="ECO:0000256" key="2">
    <source>
        <dbReference type="ARBA" id="ARBA00022679"/>
    </source>
</evidence>